<dbReference type="EMBL" id="JAPWTJ010000696">
    <property type="protein sequence ID" value="KAJ8976324.1"/>
    <property type="molecule type" value="Genomic_DNA"/>
</dbReference>
<dbReference type="Proteomes" id="UP001162164">
    <property type="component" value="Unassembled WGS sequence"/>
</dbReference>
<name>A0ABQ9JDT0_9CUCU</name>
<dbReference type="Gene3D" id="2.60.40.1960">
    <property type="match status" value="1"/>
</dbReference>
<dbReference type="PROSITE" id="PS00141">
    <property type="entry name" value="ASP_PROTEASE"/>
    <property type="match status" value="1"/>
</dbReference>
<dbReference type="InterPro" id="IPR033121">
    <property type="entry name" value="PEPTIDASE_A1"/>
</dbReference>
<dbReference type="Gene3D" id="2.40.70.10">
    <property type="entry name" value="Acid Proteases"/>
    <property type="match status" value="2"/>
</dbReference>
<proteinExistence type="inferred from homology"/>
<dbReference type="InterPro" id="IPR001461">
    <property type="entry name" value="Aspartic_peptidase_A1"/>
</dbReference>
<reference evidence="4" key="1">
    <citation type="journal article" date="2023" name="Insect Mol. Biol.">
        <title>Genome sequencing provides insights into the evolution of gene families encoding plant cell wall-degrading enzymes in longhorned beetles.</title>
        <authorList>
            <person name="Shin N.R."/>
            <person name="Okamura Y."/>
            <person name="Kirsch R."/>
            <person name="Pauchet Y."/>
        </authorList>
    </citation>
    <scope>NUCLEOTIDE SEQUENCE</scope>
    <source>
        <strain evidence="4">MMC_N1</strain>
    </source>
</reference>
<evidence type="ECO:0000313" key="4">
    <source>
        <dbReference type="EMBL" id="KAJ8976324.1"/>
    </source>
</evidence>
<keyword evidence="2" id="KW-0645">Protease</keyword>
<dbReference type="PROSITE" id="PS51767">
    <property type="entry name" value="PEPTIDASE_A1"/>
    <property type="match status" value="1"/>
</dbReference>
<dbReference type="Pfam" id="PF00026">
    <property type="entry name" value="Asp"/>
    <property type="match status" value="1"/>
</dbReference>
<evidence type="ECO:0000313" key="5">
    <source>
        <dbReference type="Proteomes" id="UP001162164"/>
    </source>
</evidence>
<keyword evidence="5" id="KW-1185">Reference proteome</keyword>
<dbReference type="InterPro" id="IPR021109">
    <property type="entry name" value="Peptidase_aspartic_dom_sf"/>
</dbReference>
<comment type="similarity">
    <text evidence="1 2">Belongs to the peptidase A1 family.</text>
</comment>
<feature type="domain" description="Peptidase A1" evidence="3">
    <location>
        <begin position="1"/>
        <end position="264"/>
    </location>
</feature>
<dbReference type="PANTHER" id="PTHR47966">
    <property type="entry name" value="BETA-SITE APP-CLEAVING ENZYME, ISOFORM A-RELATED"/>
    <property type="match status" value="1"/>
</dbReference>
<keyword evidence="2" id="KW-0378">Hydrolase</keyword>
<accession>A0ABQ9JDT0</accession>
<sequence>MVNLFNIMYGSGAVSGFLSEDILTFGNLSVSQLFGEAVYMEGFAETHFDGILGMSYGNESREGIPTVFDNLIAAGLVDEPVFSFYIRRDQNSSDGGVLTLGGSDPDYYKGNFTYFPITDDYFWEIGLDGVSIRGTQTVTCEHSCPAIVDTGTSLLIGPEDEVVKINRRLGARPISFFSEVYVVECDRVQSLPTVSFNLGGKDFGLEASDYILQLEEEDEQICVSGFVGIDFSNDDDELMWILGDIFLGNFYSEFDVGNARVGLAEAV</sequence>
<comment type="caution">
    <text evidence="4">The sequence shown here is derived from an EMBL/GenBank/DDBJ whole genome shotgun (WGS) entry which is preliminary data.</text>
</comment>
<keyword evidence="2" id="KW-0064">Aspartyl protease</keyword>
<evidence type="ECO:0000256" key="2">
    <source>
        <dbReference type="RuleBase" id="RU000454"/>
    </source>
</evidence>
<organism evidence="4 5">
    <name type="scientific">Molorchus minor</name>
    <dbReference type="NCBI Taxonomy" id="1323400"/>
    <lineage>
        <taxon>Eukaryota</taxon>
        <taxon>Metazoa</taxon>
        <taxon>Ecdysozoa</taxon>
        <taxon>Arthropoda</taxon>
        <taxon>Hexapoda</taxon>
        <taxon>Insecta</taxon>
        <taxon>Pterygota</taxon>
        <taxon>Neoptera</taxon>
        <taxon>Endopterygota</taxon>
        <taxon>Coleoptera</taxon>
        <taxon>Polyphaga</taxon>
        <taxon>Cucujiformia</taxon>
        <taxon>Chrysomeloidea</taxon>
        <taxon>Cerambycidae</taxon>
        <taxon>Lamiinae</taxon>
        <taxon>Monochamini</taxon>
        <taxon>Molorchus</taxon>
    </lineage>
</organism>
<dbReference type="PRINTS" id="PR00792">
    <property type="entry name" value="PEPSIN"/>
</dbReference>
<gene>
    <name evidence="4" type="ORF">NQ317_010091</name>
</gene>
<evidence type="ECO:0000256" key="1">
    <source>
        <dbReference type="ARBA" id="ARBA00007447"/>
    </source>
</evidence>
<dbReference type="InterPro" id="IPR001969">
    <property type="entry name" value="Aspartic_peptidase_AS"/>
</dbReference>
<evidence type="ECO:0000259" key="3">
    <source>
        <dbReference type="PROSITE" id="PS51767"/>
    </source>
</evidence>
<protein>
    <recommendedName>
        <fullName evidence="3">Peptidase A1 domain-containing protein</fullName>
    </recommendedName>
</protein>
<dbReference type="SUPFAM" id="SSF50630">
    <property type="entry name" value="Acid proteases"/>
    <property type="match status" value="1"/>
</dbReference>
<dbReference type="PANTHER" id="PTHR47966:SF51">
    <property type="entry name" value="BETA-SITE APP-CLEAVING ENZYME, ISOFORM A-RELATED"/>
    <property type="match status" value="1"/>
</dbReference>